<dbReference type="Pfam" id="PF19870">
    <property type="entry name" value="DUF6343"/>
    <property type="match status" value="1"/>
</dbReference>
<feature type="transmembrane region" description="Helical" evidence="1">
    <location>
        <begin position="72"/>
        <end position="93"/>
    </location>
</feature>
<keyword evidence="1" id="KW-1133">Transmembrane helix</keyword>
<gene>
    <name evidence="2" type="ORF">ACFYXI_22465</name>
</gene>
<keyword evidence="1" id="KW-0812">Transmembrane</keyword>
<dbReference type="RefSeq" id="WP_387413859.1">
    <property type="nucleotide sequence ID" value="NZ_JBIASD010000015.1"/>
</dbReference>
<dbReference type="InterPro" id="IPR045924">
    <property type="entry name" value="DUF6343"/>
</dbReference>
<accession>A0ABW6SWN3</accession>
<dbReference type="EMBL" id="JBIASD010000015">
    <property type="protein sequence ID" value="MFF3668354.1"/>
    <property type="molecule type" value="Genomic_DNA"/>
</dbReference>
<evidence type="ECO:0000313" key="3">
    <source>
        <dbReference type="Proteomes" id="UP001602013"/>
    </source>
</evidence>
<keyword evidence="3" id="KW-1185">Reference proteome</keyword>
<proteinExistence type="predicted"/>
<protein>
    <submittedName>
        <fullName evidence="2">DUF6343 family protein</fullName>
    </submittedName>
</protein>
<name>A0ABW6SWN3_9ACTN</name>
<dbReference type="Proteomes" id="UP001602013">
    <property type="component" value="Unassembled WGS sequence"/>
</dbReference>
<evidence type="ECO:0000256" key="1">
    <source>
        <dbReference type="SAM" id="Phobius"/>
    </source>
</evidence>
<evidence type="ECO:0000313" key="2">
    <source>
        <dbReference type="EMBL" id="MFF3668354.1"/>
    </source>
</evidence>
<organism evidence="2 3">
    <name type="scientific">Microtetraspora malaysiensis</name>
    <dbReference type="NCBI Taxonomy" id="161358"/>
    <lineage>
        <taxon>Bacteria</taxon>
        <taxon>Bacillati</taxon>
        <taxon>Actinomycetota</taxon>
        <taxon>Actinomycetes</taxon>
        <taxon>Streptosporangiales</taxon>
        <taxon>Streptosporangiaceae</taxon>
        <taxon>Microtetraspora</taxon>
    </lineage>
</organism>
<comment type="caution">
    <text evidence="2">The sequence shown here is derived from an EMBL/GenBank/DDBJ whole genome shotgun (WGS) entry which is preliminary data.</text>
</comment>
<sequence length="107" mass="11650">MGRLCRVFPPPPGEGDDVMWGKRRGTEPLEARSALRARALLSGIALPIAIAAAAFFAWLASATGEAVWPVESGIAAFIALVAAIDLVVIWVRIRRRRRAETRESEEP</sequence>
<feature type="transmembrane region" description="Helical" evidence="1">
    <location>
        <begin position="39"/>
        <end position="60"/>
    </location>
</feature>
<reference evidence="2 3" key="1">
    <citation type="submission" date="2024-10" db="EMBL/GenBank/DDBJ databases">
        <title>The Natural Products Discovery Center: Release of the First 8490 Sequenced Strains for Exploring Actinobacteria Biosynthetic Diversity.</title>
        <authorList>
            <person name="Kalkreuter E."/>
            <person name="Kautsar S.A."/>
            <person name="Yang D."/>
            <person name="Bader C.D."/>
            <person name="Teijaro C.N."/>
            <person name="Fluegel L."/>
            <person name="Davis C.M."/>
            <person name="Simpson J.R."/>
            <person name="Lauterbach L."/>
            <person name="Steele A.D."/>
            <person name="Gui C."/>
            <person name="Meng S."/>
            <person name="Li G."/>
            <person name="Viehrig K."/>
            <person name="Ye F."/>
            <person name="Su P."/>
            <person name="Kiefer A.F."/>
            <person name="Nichols A."/>
            <person name="Cepeda A.J."/>
            <person name="Yan W."/>
            <person name="Fan B."/>
            <person name="Jiang Y."/>
            <person name="Adhikari A."/>
            <person name="Zheng C.-J."/>
            <person name="Schuster L."/>
            <person name="Cowan T.M."/>
            <person name="Smanski M.J."/>
            <person name="Chevrette M.G."/>
            <person name="De Carvalho L.P.S."/>
            <person name="Shen B."/>
        </authorList>
    </citation>
    <scope>NUCLEOTIDE SEQUENCE [LARGE SCALE GENOMIC DNA]</scope>
    <source>
        <strain evidence="2 3">NPDC002173</strain>
    </source>
</reference>
<keyword evidence="1" id="KW-0472">Membrane</keyword>